<organism evidence="1 2">
    <name type="scientific">Prunus persica</name>
    <name type="common">Peach</name>
    <name type="synonym">Amygdalus persica</name>
    <dbReference type="NCBI Taxonomy" id="3760"/>
    <lineage>
        <taxon>Eukaryota</taxon>
        <taxon>Viridiplantae</taxon>
        <taxon>Streptophyta</taxon>
        <taxon>Embryophyta</taxon>
        <taxon>Tracheophyta</taxon>
        <taxon>Spermatophyta</taxon>
        <taxon>Magnoliopsida</taxon>
        <taxon>eudicotyledons</taxon>
        <taxon>Gunneridae</taxon>
        <taxon>Pentapetalae</taxon>
        <taxon>rosids</taxon>
        <taxon>fabids</taxon>
        <taxon>Rosales</taxon>
        <taxon>Rosaceae</taxon>
        <taxon>Amygdaloideae</taxon>
        <taxon>Amygdaleae</taxon>
        <taxon>Prunus</taxon>
    </lineage>
</organism>
<evidence type="ECO:0000313" key="1">
    <source>
        <dbReference type="EMBL" id="ONI31540.1"/>
    </source>
</evidence>
<dbReference type="HOGENOM" id="CLU_2473210_0_0_1"/>
<evidence type="ECO:0000313" key="2">
    <source>
        <dbReference type="Proteomes" id="UP000006882"/>
    </source>
</evidence>
<dbReference type="EMBL" id="CM007651">
    <property type="protein sequence ID" value="ONI31540.1"/>
    <property type="molecule type" value="Genomic_DNA"/>
</dbReference>
<proteinExistence type="predicted"/>
<dbReference type="Gramene" id="ONI31540">
    <property type="protein sequence ID" value="ONI31540"/>
    <property type="gene ID" value="PRUPE_1G318800"/>
</dbReference>
<gene>
    <name evidence="1" type="ORF">PRUPE_1G318800</name>
</gene>
<dbReference type="AlphaFoldDB" id="M5XME9"/>
<name>M5XME9_PRUPE</name>
<protein>
    <submittedName>
        <fullName evidence="1">Uncharacterized protein</fullName>
    </submittedName>
</protein>
<keyword evidence="2" id="KW-1185">Reference proteome</keyword>
<reference evidence="1 2" key="1">
    <citation type="journal article" date="2013" name="Nat. Genet.">
        <title>The high-quality draft genome of peach (Prunus persica) identifies unique patterns of genetic diversity, domestication and genome evolution.</title>
        <authorList>
            <consortium name="International Peach Genome Initiative"/>
            <person name="Verde I."/>
            <person name="Abbott A.G."/>
            <person name="Scalabrin S."/>
            <person name="Jung S."/>
            <person name="Shu S."/>
            <person name="Marroni F."/>
            <person name="Zhebentyayeva T."/>
            <person name="Dettori M.T."/>
            <person name="Grimwood J."/>
            <person name="Cattonaro F."/>
            <person name="Zuccolo A."/>
            <person name="Rossini L."/>
            <person name="Jenkins J."/>
            <person name="Vendramin E."/>
            <person name="Meisel L.A."/>
            <person name="Decroocq V."/>
            <person name="Sosinski B."/>
            <person name="Prochnik S."/>
            <person name="Mitros T."/>
            <person name="Policriti A."/>
            <person name="Cipriani G."/>
            <person name="Dondini L."/>
            <person name="Ficklin S."/>
            <person name="Goodstein D.M."/>
            <person name="Xuan P."/>
            <person name="Del Fabbro C."/>
            <person name="Aramini V."/>
            <person name="Copetti D."/>
            <person name="Gonzalez S."/>
            <person name="Horner D.S."/>
            <person name="Falchi R."/>
            <person name="Lucas S."/>
            <person name="Mica E."/>
            <person name="Maldonado J."/>
            <person name="Lazzari B."/>
            <person name="Bielenberg D."/>
            <person name="Pirona R."/>
            <person name="Miculan M."/>
            <person name="Barakat A."/>
            <person name="Testolin R."/>
            <person name="Stella A."/>
            <person name="Tartarini S."/>
            <person name="Tonutti P."/>
            <person name="Arus P."/>
            <person name="Orellana A."/>
            <person name="Wells C."/>
            <person name="Main D."/>
            <person name="Vizzotto G."/>
            <person name="Silva H."/>
            <person name="Salamini F."/>
            <person name="Schmutz J."/>
            <person name="Morgante M."/>
            <person name="Rokhsar D.S."/>
        </authorList>
    </citation>
    <scope>NUCLEOTIDE SEQUENCE [LARGE SCALE GENOMIC DNA]</scope>
    <source>
        <strain evidence="2">cv. Nemared</strain>
    </source>
</reference>
<sequence>MLLEWESGKRMDLFGWFKGNKFLSYSTHSCNFLRFLPFPFHFLLEFLVETEGVEVQLIVEMFAKCCVGEEEQVIEGGGTCVQVIARFC</sequence>
<accession>M5XME9</accession>
<dbReference type="Proteomes" id="UP000006882">
    <property type="component" value="Chromosome G1"/>
</dbReference>